<reference evidence="1" key="1">
    <citation type="submission" date="2023-07" db="EMBL/GenBank/DDBJ databases">
        <title>Black Yeasts Isolated from many extreme environments.</title>
        <authorList>
            <person name="Coleine C."/>
            <person name="Stajich J.E."/>
            <person name="Selbmann L."/>
        </authorList>
    </citation>
    <scope>NUCLEOTIDE SEQUENCE</scope>
    <source>
        <strain evidence="1">CCFEE 5714</strain>
    </source>
</reference>
<gene>
    <name evidence="1" type="ORF">LTR37_010275</name>
</gene>
<evidence type="ECO:0000313" key="1">
    <source>
        <dbReference type="EMBL" id="KAK3710432.1"/>
    </source>
</evidence>
<accession>A0ACC3N5B0</accession>
<protein>
    <submittedName>
        <fullName evidence="1">Uncharacterized protein</fullName>
    </submittedName>
</protein>
<sequence>MAAAVDRSSMMSLEAPLRSSEDNDSRRESFHSCASIDNSSIVEHSDPDLAQRYWGPTRDISHRSIISLLESHAAAIHGDVVQGRWTFVDRKNGVYNVAYIFRFDNGTEVALRVPACGWGERWNDLDARLLRSTALTMRLIGSFTTVPVPKVITYDTSMENDIGTPFILMSCLRGQNARIAWSSDHGRVPKERRRQNLLRTLAEAIPDLSVLRFRKSGSLCFCEDDDTRCYVEDSWGLRVEGYVVKRTFKEEKAYTCTRDKVNSDVRELLELEGFAEGCKDDMKKGVLTLYQLMVKAWLDAVESPHLGEEFVLAHADFDLQNIMTDYEGNVTGILDWDGVTAEPRQASWAVIPRWLQSDWYPGYRWPPAVGVEYGMVKPDEYEKYREDYTKYLWEACEGHRDSTFTGKSHIHRALLDSTSEYWTASRFVQNVLADVLPRVSTESYCTEIGHCGFREDEKEWLEARLRRYFAPNSTRLQGV</sequence>
<dbReference type="Proteomes" id="UP001281147">
    <property type="component" value="Unassembled WGS sequence"/>
</dbReference>
<evidence type="ECO:0000313" key="2">
    <source>
        <dbReference type="Proteomes" id="UP001281147"/>
    </source>
</evidence>
<organism evidence="1 2">
    <name type="scientific">Vermiconidia calcicola</name>
    <dbReference type="NCBI Taxonomy" id="1690605"/>
    <lineage>
        <taxon>Eukaryota</taxon>
        <taxon>Fungi</taxon>
        <taxon>Dikarya</taxon>
        <taxon>Ascomycota</taxon>
        <taxon>Pezizomycotina</taxon>
        <taxon>Dothideomycetes</taxon>
        <taxon>Dothideomycetidae</taxon>
        <taxon>Mycosphaerellales</taxon>
        <taxon>Extremaceae</taxon>
        <taxon>Vermiconidia</taxon>
    </lineage>
</organism>
<dbReference type="EMBL" id="JAUTXU010000084">
    <property type="protein sequence ID" value="KAK3710432.1"/>
    <property type="molecule type" value="Genomic_DNA"/>
</dbReference>
<keyword evidence="2" id="KW-1185">Reference proteome</keyword>
<name>A0ACC3N5B0_9PEZI</name>
<comment type="caution">
    <text evidence="1">The sequence shown here is derived from an EMBL/GenBank/DDBJ whole genome shotgun (WGS) entry which is preliminary data.</text>
</comment>
<proteinExistence type="predicted"/>